<dbReference type="AlphaFoldDB" id="A0AAE1E2K9"/>
<protein>
    <submittedName>
        <fullName evidence="1">Uncharacterized protein</fullName>
    </submittedName>
</protein>
<evidence type="ECO:0000313" key="2">
    <source>
        <dbReference type="Proteomes" id="UP001283361"/>
    </source>
</evidence>
<keyword evidence="2" id="KW-1185">Reference proteome</keyword>
<dbReference type="Proteomes" id="UP001283361">
    <property type="component" value="Unassembled WGS sequence"/>
</dbReference>
<proteinExistence type="predicted"/>
<sequence length="94" mass="10589">MPWTGKAGAASSRLVLVQRPGPAKLAQQARDWCSCSRDSTHHRGSETACHTPESSHFRFNYHYPLVPYLQTTLQDLDWTCLSSPDTQSPFINLE</sequence>
<dbReference type="EMBL" id="JAWDGP010001461">
    <property type="protein sequence ID" value="KAK3791657.1"/>
    <property type="molecule type" value="Genomic_DNA"/>
</dbReference>
<evidence type="ECO:0000313" key="1">
    <source>
        <dbReference type="EMBL" id="KAK3791657.1"/>
    </source>
</evidence>
<organism evidence="1 2">
    <name type="scientific">Elysia crispata</name>
    <name type="common">lettuce slug</name>
    <dbReference type="NCBI Taxonomy" id="231223"/>
    <lineage>
        <taxon>Eukaryota</taxon>
        <taxon>Metazoa</taxon>
        <taxon>Spiralia</taxon>
        <taxon>Lophotrochozoa</taxon>
        <taxon>Mollusca</taxon>
        <taxon>Gastropoda</taxon>
        <taxon>Heterobranchia</taxon>
        <taxon>Euthyneura</taxon>
        <taxon>Panpulmonata</taxon>
        <taxon>Sacoglossa</taxon>
        <taxon>Placobranchoidea</taxon>
        <taxon>Plakobranchidae</taxon>
        <taxon>Elysia</taxon>
    </lineage>
</organism>
<reference evidence="1" key="1">
    <citation type="journal article" date="2023" name="G3 (Bethesda)">
        <title>A reference genome for the long-term kleptoplast-retaining sea slug Elysia crispata morphotype clarki.</title>
        <authorList>
            <person name="Eastman K.E."/>
            <person name="Pendleton A.L."/>
            <person name="Shaikh M.A."/>
            <person name="Suttiyut T."/>
            <person name="Ogas R."/>
            <person name="Tomko P."/>
            <person name="Gavelis G."/>
            <person name="Widhalm J.R."/>
            <person name="Wisecaver J.H."/>
        </authorList>
    </citation>
    <scope>NUCLEOTIDE SEQUENCE</scope>
    <source>
        <strain evidence="1">ECLA1</strain>
    </source>
</reference>
<name>A0AAE1E2K9_9GAST</name>
<comment type="caution">
    <text evidence="1">The sequence shown here is derived from an EMBL/GenBank/DDBJ whole genome shotgun (WGS) entry which is preliminary data.</text>
</comment>
<gene>
    <name evidence="1" type="ORF">RRG08_050610</name>
</gene>
<accession>A0AAE1E2K9</accession>